<dbReference type="EMBL" id="FNGF01000001">
    <property type="protein sequence ID" value="SDK50731.1"/>
    <property type="molecule type" value="Genomic_DNA"/>
</dbReference>
<evidence type="ECO:0000313" key="3">
    <source>
        <dbReference type="Proteomes" id="UP000198662"/>
    </source>
</evidence>
<name>A0A1G9CGC7_9ACTN</name>
<organism evidence="2 3">
    <name type="scientific">Glycomyces sambucus</name>
    <dbReference type="NCBI Taxonomy" id="380244"/>
    <lineage>
        <taxon>Bacteria</taxon>
        <taxon>Bacillati</taxon>
        <taxon>Actinomycetota</taxon>
        <taxon>Actinomycetes</taxon>
        <taxon>Glycomycetales</taxon>
        <taxon>Glycomycetaceae</taxon>
        <taxon>Glycomyces</taxon>
    </lineage>
</organism>
<dbReference type="OrthoDB" id="3404096at2"/>
<protein>
    <submittedName>
        <fullName evidence="2">Uncharacterized protein</fullName>
    </submittedName>
</protein>
<evidence type="ECO:0000256" key="1">
    <source>
        <dbReference type="SAM" id="MobiDB-lite"/>
    </source>
</evidence>
<evidence type="ECO:0000313" key="2">
    <source>
        <dbReference type="EMBL" id="SDK50731.1"/>
    </source>
</evidence>
<dbReference type="STRING" id="380244.SAMN05216298_0322"/>
<sequence length="127" mass="14111">MQERNSMPVAEGPHPLDAADPETGVVRVCASRCSSCIFASEDDPARYPISDAERDAWTDRVAAEDGYVVCHDSGQHRPAGAPAAICHGFWVRYRRQSLMLEFIARFARTQRVDPPDRPAYPRTPDPA</sequence>
<reference evidence="3" key="1">
    <citation type="submission" date="2016-10" db="EMBL/GenBank/DDBJ databases">
        <authorList>
            <person name="Varghese N."/>
            <person name="Submissions S."/>
        </authorList>
    </citation>
    <scope>NUCLEOTIDE SEQUENCE [LARGE SCALE GENOMIC DNA]</scope>
    <source>
        <strain evidence="3">CGMCC 4.3147</strain>
    </source>
</reference>
<accession>A0A1G9CGC7</accession>
<keyword evidence="3" id="KW-1185">Reference proteome</keyword>
<dbReference type="Proteomes" id="UP000198662">
    <property type="component" value="Unassembled WGS sequence"/>
</dbReference>
<gene>
    <name evidence="2" type="ORF">SAMN05216298_0322</name>
</gene>
<feature type="region of interest" description="Disordered" evidence="1">
    <location>
        <begin position="1"/>
        <end position="20"/>
    </location>
</feature>
<dbReference type="AlphaFoldDB" id="A0A1G9CGC7"/>
<proteinExistence type="predicted"/>